<feature type="transmembrane region" description="Helical" evidence="4">
    <location>
        <begin position="372"/>
        <end position="394"/>
    </location>
</feature>
<dbReference type="PANTHER" id="PTHR11360:SF252">
    <property type="entry name" value="MAJOR FACILITATOR SUPERFAMILY (MFS) PROFILE DOMAIN-CONTAINING PROTEIN-RELATED"/>
    <property type="match status" value="1"/>
</dbReference>
<dbReference type="EMBL" id="QZAV01000119">
    <property type="protein sequence ID" value="THX37848.1"/>
    <property type="molecule type" value="Genomic_DNA"/>
</dbReference>
<evidence type="ECO:0000259" key="5">
    <source>
        <dbReference type="PROSITE" id="PS50850"/>
    </source>
</evidence>
<gene>
    <name evidence="6" type="ORF">D6D10_05589</name>
</gene>
<evidence type="ECO:0000313" key="7">
    <source>
        <dbReference type="Proteomes" id="UP000308953"/>
    </source>
</evidence>
<evidence type="ECO:0000256" key="4">
    <source>
        <dbReference type="SAM" id="Phobius"/>
    </source>
</evidence>
<dbReference type="InterPro" id="IPR036259">
    <property type="entry name" value="MFS_trans_sf"/>
</dbReference>
<accession>A0A4V4J7Y6</accession>
<feature type="compositionally biased region" description="Basic and acidic residues" evidence="3">
    <location>
        <begin position="39"/>
        <end position="57"/>
    </location>
</feature>
<keyword evidence="4" id="KW-0812">Transmembrane</keyword>
<dbReference type="AlphaFoldDB" id="A0A4V4J7Y6"/>
<evidence type="ECO:0000313" key="6">
    <source>
        <dbReference type="EMBL" id="THX37848.1"/>
    </source>
</evidence>
<feature type="transmembrane region" description="Helical" evidence="4">
    <location>
        <begin position="406"/>
        <end position="425"/>
    </location>
</feature>
<name>A0A4V4J7Y6_AURPU</name>
<feature type="transmembrane region" description="Helical" evidence="4">
    <location>
        <begin position="117"/>
        <end position="135"/>
    </location>
</feature>
<protein>
    <submittedName>
        <fullName evidence="6">MFS general substrate transporter</fullName>
    </submittedName>
</protein>
<organism evidence="6 7">
    <name type="scientific">Aureobasidium pullulans</name>
    <name type="common">Black yeast</name>
    <name type="synonym">Pullularia pullulans</name>
    <dbReference type="NCBI Taxonomy" id="5580"/>
    <lineage>
        <taxon>Eukaryota</taxon>
        <taxon>Fungi</taxon>
        <taxon>Dikarya</taxon>
        <taxon>Ascomycota</taxon>
        <taxon>Pezizomycotina</taxon>
        <taxon>Dothideomycetes</taxon>
        <taxon>Dothideomycetidae</taxon>
        <taxon>Dothideales</taxon>
        <taxon>Saccotheciaceae</taxon>
        <taxon>Aureobasidium</taxon>
    </lineage>
</organism>
<dbReference type="InterPro" id="IPR011701">
    <property type="entry name" value="MFS"/>
</dbReference>
<feature type="domain" description="Major facilitator superfamily (MFS) profile" evidence="5">
    <location>
        <begin position="76"/>
        <end position="465"/>
    </location>
</feature>
<dbReference type="PANTHER" id="PTHR11360">
    <property type="entry name" value="MONOCARBOXYLATE TRANSPORTER"/>
    <property type="match status" value="1"/>
</dbReference>
<keyword evidence="4" id="KW-1133">Transmembrane helix</keyword>
<sequence length="473" mass="51271">ARRLPVCCLPRSTPFPLVTNFAKHDIELTSSQCMNPTSDVDHSLESRHVSVEPPRREDATMSSQLAHGAASEGMSAWLQAIGACLIYTATWGFLSAYGSYQIYYESVLLKETSPATITWVGTVEGVLVILGGVASGPVYDRGFVRELLLVGSALVVAGIILLSLSTKFYQVLLTQGFCVGIGSGMLYTPSIALVSSCFHKRRAHAICLATCGTAFGVILYPIVFVKLLPRIGFAWTTRVLGLITLVELAIAMSIMIPHTKQRARTSESRRLFDLKALSEPMFVIYCLALFFMWIAYWVPFFIIPSFARYRLGASSTLSFYLLAVAHAATLPGRILAVYASTRYGMPQMLLASSISTGVMLLAWTAVGTINAYIVLISMLGLAMAPLAVLVPAIIPQICPRKEVVGVRMGMAWASASFGVLVGTPVSGKLINVETGSFWRAQVFIGVAMLAGSACVAFLWRAISRRDKLLATRL</sequence>
<keyword evidence="4" id="KW-0472">Membrane</keyword>
<feature type="transmembrane region" description="Helical" evidence="4">
    <location>
        <begin position="317"/>
        <end position="336"/>
    </location>
</feature>
<feature type="transmembrane region" description="Helical" evidence="4">
    <location>
        <begin position="172"/>
        <end position="193"/>
    </location>
</feature>
<feature type="non-terminal residue" evidence="6">
    <location>
        <position position="1"/>
    </location>
</feature>
<dbReference type="Pfam" id="PF07690">
    <property type="entry name" value="MFS_1"/>
    <property type="match status" value="1"/>
</dbReference>
<dbReference type="InterPro" id="IPR020846">
    <property type="entry name" value="MFS_dom"/>
</dbReference>
<evidence type="ECO:0000256" key="1">
    <source>
        <dbReference type="ARBA" id="ARBA00004141"/>
    </source>
</evidence>
<reference evidence="6 7" key="1">
    <citation type="submission" date="2018-10" db="EMBL/GenBank/DDBJ databases">
        <title>Fifty Aureobasidium pullulans genomes reveal a recombining polyextremotolerant generalist.</title>
        <authorList>
            <person name="Gostincar C."/>
            <person name="Turk M."/>
            <person name="Zajc J."/>
            <person name="Gunde-Cimerman N."/>
        </authorList>
    </citation>
    <scope>NUCLEOTIDE SEQUENCE [LARGE SCALE GENOMIC DNA]</scope>
    <source>
        <strain evidence="6 7">EXF-9785</strain>
    </source>
</reference>
<feature type="region of interest" description="Disordered" evidence="3">
    <location>
        <begin position="37"/>
        <end position="57"/>
    </location>
</feature>
<dbReference type="PROSITE" id="PS50850">
    <property type="entry name" value="MFS"/>
    <property type="match status" value="1"/>
</dbReference>
<feature type="transmembrane region" description="Helical" evidence="4">
    <location>
        <begin position="235"/>
        <end position="256"/>
    </location>
</feature>
<comment type="caution">
    <text evidence="6">The sequence shown here is derived from an EMBL/GenBank/DDBJ whole genome shotgun (WGS) entry which is preliminary data.</text>
</comment>
<dbReference type="SUPFAM" id="SSF103473">
    <property type="entry name" value="MFS general substrate transporter"/>
    <property type="match status" value="1"/>
</dbReference>
<comment type="similarity">
    <text evidence="2">Belongs to the major facilitator superfamily. Monocarboxylate porter (TC 2.A.1.13) family.</text>
</comment>
<dbReference type="GO" id="GO:0016020">
    <property type="term" value="C:membrane"/>
    <property type="evidence" value="ECO:0007669"/>
    <property type="project" value="UniProtKB-SubCell"/>
</dbReference>
<proteinExistence type="inferred from homology"/>
<feature type="transmembrane region" description="Helical" evidence="4">
    <location>
        <begin position="205"/>
        <end position="223"/>
    </location>
</feature>
<evidence type="ECO:0000256" key="3">
    <source>
        <dbReference type="SAM" id="MobiDB-lite"/>
    </source>
</evidence>
<evidence type="ECO:0000256" key="2">
    <source>
        <dbReference type="ARBA" id="ARBA00006727"/>
    </source>
</evidence>
<dbReference type="Proteomes" id="UP000308953">
    <property type="component" value="Unassembled WGS sequence"/>
</dbReference>
<feature type="transmembrane region" description="Helical" evidence="4">
    <location>
        <begin position="437"/>
        <end position="459"/>
    </location>
</feature>
<feature type="transmembrane region" description="Helical" evidence="4">
    <location>
        <begin position="277"/>
        <end position="297"/>
    </location>
</feature>
<feature type="transmembrane region" description="Helical" evidence="4">
    <location>
        <begin position="147"/>
        <end position="166"/>
    </location>
</feature>
<feature type="transmembrane region" description="Helical" evidence="4">
    <location>
        <begin position="76"/>
        <end position="97"/>
    </location>
</feature>
<feature type="transmembrane region" description="Helical" evidence="4">
    <location>
        <begin position="348"/>
        <end position="366"/>
    </location>
</feature>
<comment type="subcellular location">
    <subcellularLocation>
        <location evidence="1">Membrane</location>
        <topology evidence="1">Multi-pass membrane protein</topology>
    </subcellularLocation>
</comment>
<dbReference type="GO" id="GO:0022857">
    <property type="term" value="F:transmembrane transporter activity"/>
    <property type="evidence" value="ECO:0007669"/>
    <property type="project" value="InterPro"/>
</dbReference>
<dbReference type="Gene3D" id="1.20.1250.20">
    <property type="entry name" value="MFS general substrate transporter like domains"/>
    <property type="match status" value="2"/>
</dbReference>
<dbReference type="InterPro" id="IPR050327">
    <property type="entry name" value="Proton-linked_MCT"/>
</dbReference>